<dbReference type="InterPro" id="IPR001559">
    <property type="entry name" value="Phosphotriesterase"/>
</dbReference>
<dbReference type="Pfam" id="PF02126">
    <property type="entry name" value="PTE"/>
    <property type="match status" value="1"/>
</dbReference>
<gene>
    <name evidence="1" type="ORF">AVDCRST_MAG78-3134</name>
</gene>
<sequence>MDEMRQGYLIGLLGMGYGARIPLSHDTVNVRLGRPLVLPDAVAELLANWHITHLFNNVVPVLKEAGVTDKQIGWIFTENPMRIFGS</sequence>
<reference evidence="1" key="1">
    <citation type="submission" date="2020-02" db="EMBL/GenBank/DDBJ databases">
        <authorList>
            <person name="Meier V. D."/>
        </authorList>
    </citation>
    <scope>NUCLEOTIDE SEQUENCE</scope>
    <source>
        <strain evidence="1">AVDCRST_MAG78</strain>
    </source>
</reference>
<evidence type="ECO:0000313" key="1">
    <source>
        <dbReference type="EMBL" id="CAA9448579.1"/>
    </source>
</evidence>
<dbReference type="Gene3D" id="3.20.20.140">
    <property type="entry name" value="Metal-dependent hydrolases"/>
    <property type="match status" value="1"/>
</dbReference>
<protein>
    <recommendedName>
        <fullName evidence="2">Phosphotriesterase-related protein</fullName>
    </recommendedName>
</protein>
<dbReference type="InterPro" id="IPR032466">
    <property type="entry name" value="Metal_Hydrolase"/>
</dbReference>
<organism evidence="1">
    <name type="scientific">uncultured Rubrobacteraceae bacterium</name>
    <dbReference type="NCBI Taxonomy" id="349277"/>
    <lineage>
        <taxon>Bacteria</taxon>
        <taxon>Bacillati</taxon>
        <taxon>Actinomycetota</taxon>
        <taxon>Rubrobacteria</taxon>
        <taxon>Rubrobacterales</taxon>
        <taxon>Rubrobacteraceae</taxon>
        <taxon>environmental samples</taxon>
    </lineage>
</organism>
<dbReference type="GO" id="GO:0008270">
    <property type="term" value="F:zinc ion binding"/>
    <property type="evidence" value="ECO:0007669"/>
    <property type="project" value="InterPro"/>
</dbReference>
<dbReference type="SUPFAM" id="SSF51556">
    <property type="entry name" value="Metallo-dependent hydrolases"/>
    <property type="match status" value="1"/>
</dbReference>
<name>A0A6J4QQ31_9ACTN</name>
<evidence type="ECO:0008006" key="2">
    <source>
        <dbReference type="Google" id="ProtNLM"/>
    </source>
</evidence>
<dbReference type="AlphaFoldDB" id="A0A6J4QQ31"/>
<dbReference type="EMBL" id="CADCVB010000210">
    <property type="protein sequence ID" value="CAA9448579.1"/>
    <property type="molecule type" value="Genomic_DNA"/>
</dbReference>
<accession>A0A6J4QQ31</accession>
<proteinExistence type="predicted"/>